<keyword evidence="3" id="KW-0805">Transcription regulation</keyword>
<dbReference type="CDD" id="cd17574">
    <property type="entry name" value="REC_OmpR"/>
    <property type="match status" value="1"/>
</dbReference>
<feature type="domain" description="Response regulatory" evidence="8">
    <location>
        <begin position="3"/>
        <end position="116"/>
    </location>
</feature>
<dbReference type="SMART" id="SM00862">
    <property type="entry name" value="Trans_reg_C"/>
    <property type="match status" value="1"/>
</dbReference>
<feature type="domain" description="OmpR/PhoB-type" evidence="9">
    <location>
        <begin position="129"/>
        <end position="227"/>
    </location>
</feature>
<gene>
    <name evidence="10" type="ORF">F3L20_00685</name>
</gene>
<proteinExistence type="predicted"/>
<dbReference type="InterPro" id="IPR016032">
    <property type="entry name" value="Sig_transdc_resp-reg_C-effctor"/>
</dbReference>
<accession>A0ABX5ZLL5</accession>
<dbReference type="InterPro" id="IPR001867">
    <property type="entry name" value="OmpR/PhoB-type_DNA-bd"/>
</dbReference>
<feature type="DNA-binding region" description="OmpR/PhoB-type" evidence="7">
    <location>
        <begin position="129"/>
        <end position="227"/>
    </location>
</feature>
<evidence type="ECO:0000256" key="2">
    <source>
        <dbReference type="ARBA" id="ARBA00023012"/>
    </source>
</evidence>
<dbReference type="PANTHER" id="PTHR48111:SF21">
    <property type="entry name" value="DNA-BINDING DUAL MASTER TRANSCRIPTIONAL REGULATOR RPAA"/>
    <property type="match status" value="1"/>
</dbReference>
<feature type="modified residue" description="4-aspartylphosphate" evidence="6">
    <location>
        <position position="52"/>
    </location>
</feature>
<dbReference type="RefSeq" id="WP_150151005.1">
    <property type="nucleotide sequence ID" value="NZ_CP043959.1"/>
</dbReference>
<sequence length="232" mass="25607">MPRILIVEDDSIVRQAVRLGLRHQGHEVLGVETGEEGLEQLGPFRPDVVVLDLMLPGISGLDVCRRIRERDQVPIIMVTARGDDIDVVLGLETGADDYVVKPVQARVLDARIRAVLRRQDASPPDGARPRPETHGDLVVDRAGLVVTHRGEPVTLAPSELRLLLTLSASPGQVFSRQQLLEAVWEHSYHGDIRLVDACVKRLRNKLGEGRSPRYVQTVRGFGYRFGTGNGIA</sequence>
<evidence type="ECO:0000259" key="8">
    <source>
        <dbReference type="PROSITE" id="PS50110"/>
    </source>
</evidence>
<dbReference type="Proteomes" id="UP000324308">
    <property type="component" value="Chromosome"/>
</dbReference>
<dbReference type="PROSITE" id="PS51755">
    <property type="entry name" value="OMPR_PHOB"/>
    <property type="match status" value="1"/>
</dbReference>
<evidence type="ECO:0000313" key="10">
    <source>
        <dbReference type="EMBL" id="QER84572.1"/>
    </source>
</evidence>
<organism evidence="10 11">
    <name type="scientific">Streptomyces tendae</name>
    <dbReference type="NCBI Taxonomy" id="1932"/>
    <lineage>
        <taxon>Bacteria</taxon>
        <taxon>Bacillati</taxon>
        <taxon>Actinomycetota</taxon>
        <taxon>Actinomycetes</taxon>
        <taxon>Kitasatosporales</taxon>
        <taxon>Streptomycetaceae</taxon>
        <taxon>Streptomyces</taxon>
    </lineage>
</organism>
<dbReference type="CDD" id="cd00383">
    <property type="entry name" value="trans_reg_C"/>
    <property type="match status" value="1"/>
</dbReference>
<evidence type="ECO:0000256" key="1">
    <source>
        <dbReference type="ARBA" id="ARBA00022553"/>
    </source>
</evidence>
<dbReference type="InterPro" id="IPR011006">
    <property type="entry name" value="CheY-like_superfamily"/>
</dbReference>
<evidence type="ECO:0000256" key="6">
    <source>
        <dbReference type="PROSITE-ProRule" id="PRU00169"/>
    </source>
</evidence>
<evidence type="ECO:0000256" key="7">
    <source>
        <dbReference type="PROSITE-ProRule" id="PRU01091"/>
    </source>
</evidence>
<dbReference type="PANTHER" id="PTHR48111">
    <property type="entry name" value="REGULATOR OF RPOS"/>
    <property type="match status" value="1"/>
</dbReference>
<keyword evidence="11" id="KW-1185">Reference proteome</keyword>
<dbReference type="PROSITE" id="PS50110">
    <property type="entry name" value="RESPONSE_REGULATORY"/>
    <property type="match status" value="1"/>
</dbReference>
<evidence type="ECO:0000256" key="5">
    <source>
        <dbReference type="ARBA" id="ARBA00023163"/>
    </source>
</evidence>
<evidence type="ECO:0000313" key="11">
    <source>
        <dbReference type="Proteomes" id="UP000324308"/>
    </source>
</evidence>
<dbReference type="Gene3D" id="3.40.50.2300">
    <property type="match status" value="1"/>
</dbReference>
<evidence type="ECO:0000256" key="3">
    <source>
        <dbReference type="ARBA" id="ARBA00023015"/>
    </source>
</evidence>
<dbReference type="InterPro" id="IPR039420">
    <property type="entry name" value="WalR-like"/>
</dbReference>
<dbReference type="Pfam" id="PF00486">
    <property type="entry name" value="Trans_reg_C"/>
    <property type="match status" value="1"/>
</dbReference>
<dbReference type="EMBL" id="CP043959">
    <property type="protein sequence ID" value="QER84572.1"/>
    <property type="molecule type" value="Genomic_DNA"/>
</dbReference>
<dbReference type="Gene3D" id="6.10.250.690">
    <property type="match status" value="1"/>
</dbReference>
<evidence type="ECO:0000259" key="9">
    <source>
        <dbReference type="PROSITE" id="PS51755"/>
    </source>
</evidence>
<dbReference type="SUPFAM" id="SSF52172">
    <property type="entry name" value="CheY-like"/>
    <property type="match status" value="1"/>
</dbReference>
<protein>
    <submittedName>
        <fullName evidence="10">Response regulator transcription factor</fullName>
    </submittedName>
</protein>
<dbReference type="SUPFAM" id="SSF46894">
    <property type="entry name" value="C-terminal effector domain of the bipartite response regulators"/>
    <property type="match status" value="1"/>
</dbReference>
<keyword evidence="2" id="KW-0902">Two-component regulatory system</keyword>
<name>A0ABX5ZLL5_STRTE</name>
<keyword evidence="5" id="KW-0804">Transcription</keyword>
<evidence type="ECO:0000256" key="4">
    <source>
        <dbReference type="ARBA" id="ARBA00023125"/>
    </source>
</evidence>
<dbReference type="Pfam" id="PF00072">
    <property type="entry name" value="Response_reg"/>
    <property type="match status" value="1"/>
</dbReference>
<dbReference type="InterPro" id="IPR001789">
    <property type="entry name" value="Sig_transdc_resp-reg_receiver"/>
</dbReference>
<dbReference type="InterPro" id="IPR036388">
    <property type="entry name" value="WH-like_DNA-bd_sf"/>
</dbReference>
<reference evidence="10 11" key="1">
    <citation type="submission" date="2019-09" db="EMBL/GenBank/DDBJ databases">
        <title>Draft genome sequence of the Ebosin-producing strain Streptomyces sp. 139.</title>
        <authorList>
            <person name="Ai L."/>
            <person name="Geng M."/>
            <person name="Ma M."/>
            <person name="Bai L."/>
        </authorList>
    </citation>
    <scope>NUCLEOTIDE SEQUENCE [LARGE SCALE GENOMIC DNA]</scope>
    <source>
        <strain evidence="10 11">139</strain>
    </source>
</reference>
<dbReference type="Gene3D" id="1.10.10.10">
    <property type="entry name" value="Winged helix-like DNA-binding domain superfamily/Winged helix DNA-binding domain"/>
    <property type="match status" value="1"/>
</dbReference>
<dbReference type="SMART" id="SM00448">
    <property type="entry name" value="REC"/>
    <property type="match status" value="1"/>
</dbReference>
<keyword evidence="1 6" id="KW-0597">Phosphoprotein</keyword>
<keyword evidence="4 7" id="KW-0238">DNA-binding</keyword>